<dbReference type="PANTHER" id="PTHR34978:SF3">
    <property type="entry name" value="SLR0241 PROTEIN"/>
    <property type="match status" value="1"/>
</dbReference>
<protein>
    <recommendedName>
        <fullName evidence="3">Peptidase M56 domain-containing protein</fullName>
    </recommendedName>
</protein>
<dbReference type="RefSeq" id="WP_269414052.1">
    <property type="nucleotide sequence ID" value="NZ_JAPWGL010000001.1"/>
</dbReference>
<comment type="caution">
    <text evidence="4">The sequence shown here is derived from an EMBL/GenBank/DDBJ whole genome shotgun (WGS) entry which is preliminary data.</text>
</comment>
<dbReference type="EMBL" id="JAPWGL010000001">
    <property type="protein sequence ID" value="MCZ4222242.1"/>
    <property type="molecule type" value="Genomic_DNA"/>
</dbReference>
<accession>A0ABT4KVH2</accession>
<reference evidence="4" key="1">
    <citation type="submission" date="2022-12" db="EMBL/GenBank/DDBJ databases">
        <title>Genome sequence of SJ11.</title>
        <authorList>
            <person name="Woo H."/>
        </authorList>
    </citation>
    <scope>NUCLEOTIDE SEQUENCE</scope>
    <source>
        <strain evidence="4">SJ11</strain>
    </source>
</reference>
<feature type="transmembrane region" description="Helical" evidence="2">
    <location>
        <begin position="257"/>
        <end position="277"/>
    </location>
</feature>
<dbReference type="InterPro" id="IPR008756">
    <property type="entry name" value="Peptidase_M56"/>
</dbReference>
<keyword evidence="2" id="KW-0812">Transmembrane</keyword>
<evidence type="ECO:0000313" key="5">
    <source>
        <dbReference type="Proteomes" id="UP001144341"/>
    </source>
</evidence>
<feature type="compositionally biased region" description="Basic and acidic residues" evidence="1">
    <location>
        <begin position="391"/>
        <end position="402"/>
    </location>
</feature>
<feature type="transmembrane region" description="Helical" evidence="2">
    <location>
        <begin position="84"/>
        <end position="104"/>
    </location>
</feature>
<evidence type="ECO:0000256" key="1">
    <source>
        <dbReference type="SAM" id="MobiDB-lite"/>
    </source>
</evidence>
<organism evidence="4 5">
    <name type="scientific">Pedobacter rhodius</name>
    <dbReference type="NCBI Taxonomy" id="3004098"/>
    <lineage>
        <taxon>Bacteria</taxon>
        <taxon>Pseudomonadati</taxon>
        <taxon>Bacteroidota</taxon>
        <taxon>Sphingobacteriia</taxon>
        <taxon>Sphingobacteriales</taxon>
        <taxon>Sphingobacteriaceae</taxon>
        <taxon>Pedobacter</taxon>
    </lineage>
</organism>
<name>A0ABT4KVH2_9SPHI</name>
<evidence type="ECO:0000256" key="2">
    <source>
        <dbReference type="SAM" id="Phobius"/>
    </source>
</evidence>
<keyword evidence="2" id="KW-1133">Transmembrane helix</keyword>
<feature type="transmembrane region" description="Helical" evidence="2">
    <location>
        <begin position="37"/>
        <end position="57"/>
    </location>
</feature>
<sequence>MMNWLYYLLEANLYLILFYGFYRLLLHKETFYALNRYYLIVSSLIAFLIPFFQLGFLSKDIIIIEQPVYQQIQVEKSLLNTENMLLLLYLLVALMFISKIIWGFRHIFKLLKKPNKTVENGITIIELANTKTAFSFFNMLFIDPDLPQKNTILKHEMAHIHQKHSIDILLFEIIRSLSWFNPITHLLKNDIKLLHEYLADEETTRKGIEKYDYAIFLIQNTYAGQTVQLTNQIFNSSILKRRISMLNQKKSAKWARLRLLLVLPVVGGMLCTSTMAFTKDYGVVDLFPKNENTFQDTTKKVKVKEIRIAEPVQKANRVKEIVIAEPVPQVKKVNGVKLAPPPPPIEPAPKTKSVKKPKKSVAPPPPPVEPKPAKGEVLEIRLSPPPPPVEPSKKKNYEKDDIIYEEVIPGS</sequence>
<feature type="domain" description="Peptidase M56" evidence="3">
    <location>
        <begin position="149"/>
        <end position="246"/>
    </location>
</feature>
<keyword evidence="2" id="KW-0472">Membrane</keyword>
<gene>
    <name evidence="4" type="ORF">O0931_02920</name>
</gene>
<proteinExistence type="predicted"/>
<evidence type="ECO:0000259" key="3">
    <source>
        <dbReference type="Pfam" id="PF05569"/>
    </source>
</evidence>
<feature type="transmembrane region" description="Helical" evidence="2">
    <location>
        <begin position="6"/>
        <end position="25"/>
    </location>
</feature>
<dbReference type="Pfam" id="PF05569">
    <property type="entry name" value="Peptidase_M56"/>
    <property type="match status" value="1"/>
</dbReference>
<dbReference type="Proteomes" id="UP001144341">
    <property type="component" value="Unassembled WGS sequence"/>
</dbReference>
<dbReference type="InterPro" id="IPR052173">
    <property type="entry name" value="Beta-lactam_resp_regulator"/>
</dbReference>
<evidence type="ECO:0000313" key="4">
    <source>
        <dbReference type="EMBL" id="MCZ4222242.1"/>
    </source>
</evidence>
<keyword evidence="5" id="KW-1185">Reference proteome</keyword>
<dbReference type="PANTHER" id="PTHR34978">
    <property type="entry name" value="POSSIBLE SENSOR-TRANSDUCER PROTEIN BLAR"/>
    <property type="match status" value="1"/>
</dbReference>
<feature type="region of interest" description="Disordered" evidence="1">
    <location>
        <begin position="334"/>
        <end position="411"/>
    </location>
</feature>